<accession>A0A0A0IIQ2</accession>
<reference evidence="1 2" key="1">
    <citation type="submission" date="2014-01" db="EMBL/GenBank/DDBJ databases">
        <title>Plasmidome dynamics in the species complex Clostridium novyi sensu lato converts strains of independent lineages into distinctly different pathogens.</title>
        <authorList>
            <person name="Skarin H."/>
            <person name="Segerman B."/>
        </authorList>
    </citation>
    <scope>NUCLEOTIDE SEQUENCE [LARGE SCALE GENOMIC DNA]</scope>
    <source>
        <strain evidence="1 2">DC5</strain>
    </source>
</reference>
<evidence type="ECO:0000313" key="2">
    <source>
        <dbReference type="Proteomes" id="UP000030014"/>
    </source>
</evidence>
<dbReference type="Proteomes" id="UP000030014">
    <property type="component" value="Unassembled WGS sequence"/>
</dbReference>
<gene>
    <name evidence="1" type="ORF">Z955_02490</name>
</gene>
<protein>
    <submittedName>
        <fullName evidence="1">Uncharacterized protein</fullName>
    </submittedName>
</protein>
<dbReference type="RefSeq" id="WP_039259096.1">
    <property type="nucleotide sequence ID" value="NZ_JDRY01000015.1"/>
</dbReference>
<dbReference type="AlphaFoldDB" id="A0A0A0IIQ2"/>
<sequence length="89" mass="10643">METTAYDKCGRMNYNPEIHLNNGKVWNEEDINYLINWYDIVGVEEMSFALGRTEKTIMHKVHLLRKEGRMKKPEKVTRCKRKLKVNTEK</sequence>
<dbReference type="EMBL" id="JDRY01000015">
    <property type="protein sequence ID" value="KGN00843.1"/>
    <property type="molecule type" value="Genomic_DNA"/>
</dbReference>
<organism evidence="1 2">
    <name type="scientific">Clostridium botulinum C/D str. DC5</name>
    <dbReference type="NCBI Taxonomy" id="1443128"/>
    <lineage>
        <taxon>Bacteria</taxon>
        <taxon>Bacillati</taxon>
        <taxon>Bacillota</taxon>
        <taxon>Clostridia</taxon>
        <taxon>Eubacteriales</taxon>
        <taxon>Clostridiaceae</taxon>
        <taxon>Clostridium</taxon>
    </lineage>
</organism>
<evidence type="ECO:0000313" key="1">
    <source>
        <dbReference type="EMBL" id="KGN00843.1"/>
    </source>
</evidence>
<name>A0A0A0IIQ2_CLOBO</name>
<proteinExistence type="predicted"/>
<comment type="caution">
    <text evidence="1">The sequence shown here is derived from an EMBL/GenBank/DDBJ whole genome shotgun (WGS) entry which is preliminary data.</text>
</comment>